<keyword evidence="2" id="KW-1185">Reference proteome</keyword>
<proteinExistence type="predicted"/>
<accession>A0A847S8B6</accession>
<dbReference type="RefSeq" id="WP_168873882.1">
    <property type="nucleotide sequence ID" value="NZ_JABAIA010000003.1"/>
</dbReference>
<dbReference type="Proteomes" id="UP000570474">
    <property type="component" value="Unassembled WGS sequence"/>
</dbReference>
<comment type="caution">
    <text evidence="1">The sequence shown here is derived from an EMBL/GenBank/DDBJ whole genome shotgun (WGS) entry which is preliminary data.</text>
</comment>
<evidence type="ECO:0000313" key="2">
    <source>
        <dbReference type="Proteomes" id="UP000570474"/>
    </source>
</evidence>
<reference evidence="1 2" key="1">
    <citation type="submission" date="2020-04" db="EMBL/GenBank/DDBJ databases">
        <authorList>
            <person name="Yin C."/>
        </authorList>
    </citation>
    <scope>NUCLEOTIDE SEQUENCE [LARGE SCALE GENOMIC DNA]</scope>
    <source>
        <strain evidence="1 2">Ae27</strain>
    </source>
</reference>
<sequence length="483" mass="55011">MAISARLNTFYDPEGAIFQKYSPLVKSSVIIQGNDGANTIEQIAQQRMVAIAKTSINLYILNFYGDNISSMAETEKGRQPPLAIISTGRSEWIKSMYNAGNSILTALGKRRFNNIGDVGPFVNGDKIPLYFPYRLSQQDANNRGIYIFVQAAEYKIYVEDLAGTGITVIGYEVGSNPDFMLGFGACRYAVAKFFNHINVPKAWFLDDNVLYITNVDEFYKFEAKMTNVRVIGNSEPLWALGAHGTNMYMAQTDVVKIYNRFNNRRVSLRGNPTPYNFLQQAVFWNVDQLKKENNVQQTNFNYSPYFVNSGEDLSISYFLGMNRCQALTQCDICKGSDKINSSTDDREQVKKALTTRKEQIRQRLKESTQITIKDTFNNNKDTDLWKLFDDYQRKTQYYKKGFKEPANITYLKAGEQLLLKWMVDENGANLDPDDENSTINNIPPKLLNPLFNFSTLQYQDLMGLENEEIEYSIGLLDTSINAG</sequence>
<evidence type="ECO:0000313" key="1">
    <source>
        <dbReference type="EMBL" id="NLR67941.1"/>
    </source>
</evidence>
<organism evidence="1 2">
    <name type="scientific">Chitinophaga varians</name>
    <dbReference type="NCBI Taxonomy" id="2202339"/>
    <lineage>
        <taxon>Bacteria</taxon>
        <taxon>Pseudomonadati</taxon>
        <taxon>Bacteroidota</taxon>
        <taxon>Chitinophagia</taxon>
        <taxon>Chitinophagales</taxon>
        <taxon>Chitinophagaceae</taxon>
        <taxon>Chitinophaga</taxon>
    </lineage>
</organism>
<name>A0A847S8B6_9BACT</name>
<protein>
    <submittedName>
        <fullName evidence="1">Uncharacterized protein</fullName>
    </submittedName>
</protein>
<dbReference type="EMBL" id="JABAIA010000003">
    <property type="protein sequence ID" value="NLR67941.1"/>
    <property type="molecule type" value="Genomic_DNA"/>
</dbReference>
<gene>
    <name evidence="1" type="ORF">HGH92_26790</name>
</gene>
<dbReference type="AlphaFoldDB" id="A0A847S8B6"/>